<comment type="caution">
    <text evidence="10">The sequence shown here is derived from an EMBL/GenBank/DDBJ whole genome shotgun (WGS) entry which is preliminary data.</text>
</comment>
<feature type="transmembrane region" description="Helical" evidence="8">
    <location>
        <begin position="239"/>
        <end position="264"/>
    </location>
</feature>
<dbReference type="InterPro" id="IPR047817">
    <property type="entry name" value="ABC2_TM_bact-type"/>
</dbReference>
<dbReference type="RefSeq" id="WP_186328399.1">
    <property type="nucleotide sequence ID" value="NZ_JBHTIU010000006.1"/>
</dbReference>
<proteinExistence type="inferred from homology"/>
<dbReference type="InterPro" id="IPR013525">
    <property type="entry name" value="ABC2_TM"/>
</dbReference>
<protein>
    <submittedName>
        <fullName evidence="10">ABC transporter permease</fullName>
    </submittedName>
</protein>
<dbReference type="PANTHER" id="PTHR30294:SF29">
    <property type="entry name" value="MULTIDRUG ABC TRANSPORTER PERMEASE YBHS-RELATED"/>
    <property type="match status" value="1"/>
</dbReference>
<dbReference type="EMBL" id="JBHTIU010000006">
    <property type="protein sequence ID" value="MFD0867893.1"/>
    <property type="molecule type" value="Genomic_DNA"/>
</dbReference>
<feature type="transmembrane region" description="Helical" evidence="8">
    <location>
        <begin position="196"/>
        <end position="218"/>
    </location>
</feature>
<dbReference type="Pfam" id="PF12698">
    <property type="entry name" value="ABC2_membrane_3"/>
    <property type="match status" value="1"/>
</dbReference>
<keyword evidence="6 8" id="KW-1133">Transmembrane helix</keyword>
<feature type="domain" description="ABC transmembrane type-2" evidence="9">
    <location>
        <begin position="160"/>
        <end position="383"/>
    </location>
</feature>
<gene>
    <name evidence="10" type="ORF">ACFQ03_01850</name>
</gene>
<keyword evidence="11" id="KW-1185">Reference proteome</keyword>
<feature type="transmembrane region" description="Helical" evidence="8">
    <location>
        <begin position="308"/>
        <end position="326"/>
    </location>
</feature>
<name>A0ABW3D3F1_9BACL</name>
<comment type="subcellular location">
    <subcellularLocation>
        <location evidence="1">Cell membrane</location>
        <topology evidence="1">Multi-pass membrane protein</topology>
    </subcellularLocation>
</comment>
<keyword evidence="5 8" id="KW-0812">Transmembrane</keyword>
<evidence type="ECO:0000256" key="4">
    <source>
        <dbReference type="ARBA" id="ARBA00022475"/>
    </source>
</evidence>
<organism evidence="10 11">
    <name type="scientific">Paenibacillus residui</name>
    <dbReference type="NCBI Taxonomy" id="629724"/>
    <lineage>
        <taxon>Bacteria</taxon>
        <taxon>Bacillati</taxon>
        <taxon>Bacillota</taxon>
        <taxon>Bacilli</taxon>
        <taxon>Bacillales</taxon>
        <taxon>Paenibacillaceae</taxon>
        <taxon>Paenibacillus</taxon>
    </lineage>
</organism>
<keyword evidence="7 8" id="KW-0472">Membrane</keyword>
<reference evidence="11" key="1">
    <citation type="journal article" date="2019" name="Int. J. Syst. Evol. Microbiol.">
        <title>The Global Catalogue of Microorganisms (GCM) 10K type strain sequencing project: providing services to taxonomists for standard genome sequencing and annotation.</title>
        <authorList>
            <consortium name="The Broad Institute Genomics Platform"/>
            <consortium name="The Broad Institute Genome Sequencing Center for Infectious Disease"/>
            <person name="Wu L."/>
            <person name="Ma J."/>
        </authorList>
    </citation>
    <scope>NUCLEOTIDE SEQUENCE [LARGE SCALE GENOMIC DNA]</scope>
    <source>
        <strain evidence="11">CCUG 57263</strain>
    </source>
</reference>
<sequence>MQLLVTARYELVRILRNKSTYLLQLLLPLLLIFILGSALSSFMNTDQPLEEVKVAVVSQDQGALQQGLEQFLASEGIRDRLKAEFPAAEEEALAMLKEGEADLAVIIPAGFSSSVLAGEEAEWRMLTGKNSTRSLTAQMMMQGFLEETNRMQALSLVTGIGSGEAVSAAVMLPDEGDYVSAHSLADGSTGYTASQYYAAAMLIMFVLFAGMGAANSLVSERENHTLQRLSAMPVTTRAVVFGKISANGLVAIIQSVLIIVLTWWLYGVNWGSRPVIVILISILMVIASMCLALIIASLAKDSKQTNSLFNLIIVVMTFLSGGFVAVGDLADIFGKFTISHWAFQGYLRVMLNESPSAIAYYVTVLAVICAGLLAASVITYRKAGSYE</sequence>
<evidence type="ECO:0000256" key="5">
    <source>
        <dbReference type="ARBA" id="ARBA00022692"/>
    </source>
</evidence>
<evidence type="ECO:0000256" key="3">
    <source>
        <dbReference type="ARBA" id="ARBA00022448"/>
    </source>
</evidence>
<dbReference type="Proteomes" id="UP001597120">
    <property type="component" value="Unassembled WGS sequence"/>
</dbReference>
<feature type="transmembrane region" description="Helical" evidence="8">
    <location>
        <begin position="21"/>
        <end position="43"/>
    </location>
</feature>
<feature type="transmembrane region" description="Helical" evidence="8">
    <location>
        <begin position="276"/>
        <end position="296"/>
    </location>
</feature>
<evidence type="ECO:0000256" key="6">
    <source>
        <dbReference type="ARBA" id="ARBA00022989"/>
    </source>
</evidence>
<evidence type="ECO:0000313" key="10">
    <source>
        <dbReference type="EMBL" id="MFD0867893.1"/>
    </source>
</evidence>
<dbReference type="InterPro" id="IPR051449">
    <property type="entry name" value="ABC-2_transporter_component"/>
</dbReference>
<evidence type="ECO:0000256" key="7">
    <source>
        <dbReference type="ARBA" id="ARBA00023136"/>
    </source>
</evidence>
<dbReference type="PROSITE" id="PS51012">
    <property type="entry name" value="ABC_TM2"/>
    <property type="match status" value="1"/>
</dbReference>
<evidence type="ECO:0000259" key="9">
    <source>
        <dbReference type="PROSITE" id="PS51012"/>
    </source>
</evidence>
<accession>A0ABW3D3F1</accession>
<feature type="transmembrane region" description="Helical" evidence="8">
    <location>
        <begin position="358"/>
        <end position="380"/>
    </location>
</feature>
<evidence type="ECO:0000256" key="8">
    <source>
        <dbReference type="SAM" id="Phobius"/>
    </source>
</evidence>
<evidence type="ECO:0000256" key="1">
    <source>
        <dbReference type="ARBA" id="ARBA00004651"/>
    </source>
</evidence>
<keyword evidence="4" id="KW-1003">Cell membrane</keyword>
<dbReference type="Gene3D" id="3.40.1710.10">
    <property type="entry name" value="abc type-2 transporter like domain"/>
    <property type="match status" value="1"/>
</dbReference>
<evidence type="ECO:0000256" key="2">
    <source>
        <dbReference type="ARBA" id="ARBA00007783"/>
    </source>
</evidence>
<comment type="similarity">
    <text evidence="2">Belongs to the ABC-2 integral membrane protein family.</text>
</comment>
<keyword evidence="3" id="KW-0813">Transport</keyword>
<dbReference type="PANTHER" id="PTHR30294">
    <property type="entry name" value="MEMBRANE COMPONENT OF ABC TRANSPORTER YHHJ-RELATED"/>
    <property type="match status" value="1"/>
</dbReference>
<evidence type="ECO:0000313" key="11">
    <source>
        <dbReference type="Proteomes" id="UP001597120"/>
    </source>
</evidence>